<dbReference type="EMBL" id="QURL01000001">
    <property type="protein sequence ID" value="RFC66305.1"/>
    <property type="molecule type" value="Genomic_DNA"/>
</dbReference>
<feature type="transmembrane region" description="Helical" evidence="1">
    <location>
        <begin position="40"/>
        <end position="57"/>
    </location>
</feature>
<gene>
    <name evidence="2" type="ORF">DYI37_02315</name>
</gene>
<dbReference type="AlphaFoldDB" id="A0A371XAN5"/>
<keyword evidence="3" id="KW-1185">Reference proteome</keyword>
<name>A0A371XAN5_9HYPH</name>
<keyword evidence="1" id="KW-1133">Transmembrane helix</keyword>
<comment type="caution">
    <text evidence="2">The sequence shown here is derived from an EMBL/GenBank/DDBJ whole genome shotgun (WGS) entry which is preliminary data.</text>
</comment>
<dbReference type="RefSeq" id="WP_116681557.1">
    <property type="nucleotide sequence ID" value="NZ_QURL01000001.1"/>
</dbReference>
<proteinExistence type="predicted"/>
<feature type="transmembrane region" description="Helical" evidence="1">
    <location>
        <begin position="7"/>
        <end position="28"/>
    </location>
</feature>
<evidence type="ECO:0000313" key="3">
    <source>
        <dbReference type="Proteomes" id="UP000264310"/>
    </source>
</evidence>
<protein>
    <submittedName>
        <fullName evidence="2">Uncharacterized protein</fullName>
    </submittedName>
</protein>
<reference evidence="2 3" key="1">
    <citation type="submission" date="2018-08" db="EMBL/GenBank/DDBJ databases">
        <title>Fulvimarina sp. 85, whole genome shotgun sequence.</title>
        <authorList>
            <person name="Tuo L."/>
        </authorList>
    </citation>
    <scope>NUCLEOTIDE SEQUENCE [LARGE SCALE GENOMIC DNA]</scope>
    <source>
        <strain evidence="2 3">85</strain>
    </source>
</reference>
<sequence>MAFRIILGIIVGGILGCIATGFAVSWIAGGDLTAFLTTPGKYGVSIAIAVLLPVFFTSLPMGTAIIVGILWCDIAAAVLTKFVFGGGAAPWVAVLGFNLVYAVVATLVFAAFAADPLQARRQVRR</sequence>
<keyword evidence="1" id="KW-0812">Transmembrane</keyword>
<dbReference type="Proteomes" id="UP000264310">
    <property type="component" value="Unassembled WGS sequence"/>
</dbReference>
<evidence type="ECO:0000313" key="2">
    <source>
        <dbReference type="EMBL" id="RFC66305.1"/>
    </source>
</evidence>
<dbReference type="OrthoDB" id="9783920at2"/>
<organism evidence="2 3">
    <name type="scientific">Fulvimarina endophytica</name>
    <dbReference type="NCBI Taxonomy" id="2293836"/>
    <lineage>
        <taxon>Bacteria</taxon>
        <taxon>Pseudomonadati</taxon>
        <taxon>Pseudomonadota</taxon>
        <taxon>Alphaproteobacteria</taxon>
        <taxon>Hyphomicrobiales</taxon>
        <taxon>Aurantimonadaceae</taxon>
        <taxon>Fulvimarina</taxon>
    </lineage>
</organism>
<feature type="transmembrane region" description="Helical" evidence="1">
    <location>
        <begin position="90"/>
        <end position="114"/>
    </location>
</feature>
<keyword evidence="1" id="KW-0472">Membrane</keyword>
<dbReference type="PROSITE" id="PS51257">
    <property type="entry name" value="PROKAR_LIPOPROTEIN"/>
    <property type="match status" value="1"/>
</dbReference>
<accession>A0A371XAN5</accession>
<evidence type="ECO:0000256" key="1">
    <source>
        <dbReference type="SAM" id="Phobius"/>
    </source>
</evidence>
<feature type="transmembrane region" description="Helical" evidence="1">
    <location>
        <begin position="64"/>
        <end position="84"/>
    </location>
</feature>